<evidence type="ECO:0000256" key="7">
    <source>
        <dbReference type="ARBA" id="ARBA00023125"/>
    </source>
</evidence>
<feature type="coiled-coil region" evidence="11">
    <location>
        <begin position="111"/>
        <end position="138"/>
    </location>
</feature>
<reference evidence="16 17" key="1">
    <citation type="submission" date="2018-08" db="EMBL/GenBank/DDBJ databases">
        <title>A genome reference for cultivated species of the human gut microbiota.</title>
        <authorList>
            <person name="Zou Y."/>
            <person name="Xue W."/>
            <person name="Luo G."/>
        </authorList>
    </citation>
    <scope>NUCLEOTIDE SEQUENCE [LARGE SCALE GENOMIC DNA]</scope>
    <source>
        <strain evidence="15 16">AM37-5</strain>
        <strain evidence="14 17">AM42-8</strain>
    </source>
</reference>
<dbReference type="GO" id="GO:0003700">
    <property type="term" value="F:DNA-binding transcription factor activity"/>
    <property type="evidence" value="ECO:0007669"/>
    <property type="project" value="InterPro"/>
</dbReference>
<evidence type="ECO:0000256" key="1">
    <source>
        <dbReference type="ARBA" id="ARBA00004496"/>
    </source>
</evidence>
<dbReference type="Proteomes" id="UP000285642">
    <property type="component" value="Unassembled WGS sequence"/>
</dbReference>
<evidence type="ECO:0000256" key="5">
    <source>
        <dbReference type="ARBA" id="ARBA00023012"/>
    </source>
</evidence>
<gene>
    <name evidence="15" type="ORF">DW860_12685</name>
    <name evidence="14" type="ORF">DW924_04125</name>
</gene>
<dbReference type="Pfam" id="PF00072">
    <property type="entry name" value="Response_reg"/>
    <property type="match status" value="1"/>
</dbReference>
<evidence type="ECO:0000256" key="6">
    <source>
        <dbReference type="ARBA" id="ARBA00023015"/>
    </source>
</evidence>
<dbReference type="Pfam" id="PF17853">
    <property type="entry name" value="GGDEF_2"/>
    <property type="match status" value="1"/>
</dbReference>
<evidence type="ECO:0000259" key="13">
    <source>
        <dbReference type="PROSITE" id="PS50110"/>
    </source>
</evidence>
<dbReference type="SUPFAM" id="SSF52172">
    <property type="entry name" value="CheY-like"/>
    <property type="match status" value="1"/>
</dbReference>
<dbReference type="InterPro" id="IPR051552">
    <property type="entry name" value="HptR"/>
</dbReference>
<dbReference type="SMART" id="SM00342">
    <property type="entry name" value="HTH_ARAC"/>
    <property type="match status" value="1"/>
</dbReference>
<protein>
    <recommendedName>
        <fullName evidence="2">Stage 0 sporulation protein A homolog</fullName>
    </recommendedName>
</protein>
<keyword evidence="8" id="KW-0804">Transcription</keyword>
<dbReference type="GO" id="GO:0005737">
    <property type="term" value="C:cytoplasm"/>
    <property type="evidence" value="ECO:0007669"/>
    <property type="project" value="UniProtKB-SubCell"/>
</dbReference>
<evidence type="ECO:0000256" key="11">
    <source>
        <dbReference type="SAM" id="Coils"/>
    </source>
</evidence>
<dbReference type="SUPFAM" id="SSF46689">
    <property type="entry name" value="Homeodomain-like"/>
    <property type="match status" value="2"/>
</dbReference>
<keyword evidence="3" id="KW-0963">Cytoplasm</keyword>
<evidence type="ECO:0000256" key="10">
    <source>
        <dbReference type="PROSITE-ProRule" id="PRU00169"/>
    </source>
</evidence>
<sequence length="534" mass="61551">MERYKVILVDDEEEVIDVMEAKIRWNELGFEVVGSATNGVKALELIEKLQPDVVLTDIKMPYMDGLELARRVRADYPNIYIMLCTGFDEFEYAKEAVHLEIKEYMLKPINAVELSECLTRLKDTLDKEREEKLNVKKLEDYFQEALPALKSNFLISLIEGRVSEEDYKRFLTAYQIDMKGPLFCCVVFHTSANHVPEGMDSLLLSMSVDREIKQRLAEKWKCQEFIYLGNTVLVLEVDTEENLVQITDECDRFCRWAYRIMGAVVTAGVGTTCESLYDISTSYEGAREAVSYRVLYGTKRAINIGEIVPKESKIQTQQEEARMHELFRAIHVGDEEEIEKAARKEIEKLHKNAKTIGQYNLATMEIVSGYFKFCSNNSLDFNEMSGNVPNLYQKVSQMDESALTSWIIGMSLKISEQLKNARNSTSRRLVTEAQNIVRERYMESEITLDDVCSALGVSNSYFSSIFKKEMGKSFISYLTDYRMDIAAEMILNTTEKSYTIAEKVGYLDANYFSYVFKKRFGMSPSKYRNEHLKK</sequence>
<evidence type="ECO:0000313" key="14">
    <source>
        <dbReference type="EMBL" id="RHA71804.1"/>
    </source>
</evidence>
<dbReference type="InterPro" id="IPR011006">
    <property type="entry name" value="CheY-like_superfamily"/>
</dbReference>
<evidence type="ECO:0000313" key="17">
    <source>
        <dbReference type="Proteomes" id="UP000285642"/>
    </source>
</evidence>
<dbReference type="PRINTS" id="PR00032">
    <property type="entry name" value="HTHARAC"/>
</dbReference>
<dbReference type="Proteomes" id="UP000284742">
    <property type="component" value="Unassembled WGS sequence"/>
</dbReference>
<dbReference type="InterPro" id="IPR001789">
    <property type="entry name" value="Sig_transdc_resp-reg_receiver"/>
</dbReference>
<dbReference type="GO" id="GO:0043565">
    <property type="term" value="F:sequence-specific DNA binding"/>
    <property type="evidence" value="ECO:0007669"/>
    <property type="project" value="InterPro"/>
</dbReference>
<evidence type="ECO:0000256" key="2">
    <source>
        <dbReference type="ARBA" id="ARBA00018672"/>
    </source>
</evidence>
<feature type="domain" description="HTH araC/xylS-type" evidence="12">
    <location>
        <begin position="431"/>
        <end position="530"/>
    </location>
</feature>
<comment type="caution">
    <text evidence="14">The sequence shown here is derived from an EMBL/GenBank/DDBJ whole genome shotgun (WGS) entry which is preliminary data.</text>
</comment>
<comment type="function">
    <text evidence="9">May play the central regulatory role in sporulation. It may be an element of the effector pathway responsible for the activation of sporulation genes in response to nutritional stress. Spo0A may act in concert with spo0H (a sigma factor) to control the expression of some genes that are critical to the sporulation process.</text>
</comment>
<dbReference type="RefSeq" id="WP_005333645.1">
    <property type="nucleotide sequence ID" value="NZ_CP102279.1"/>
</dbReference>
<dbReference type="SMART" id="SM00448">
    <property type="entry name" value="REC"/>
    <property type="match status" value="1"/>
</dbReference>
<keyword evidence="5" id="KW-0902">Two-component regulatory system</keyword>
<dbReference type="EMBL" id="QSFS01000003">
    <property type="protein sequence ID" value="RHA71804.1"/>
    <property type="molecule type" value="Genomic_DNA"/>
</dbReference>
<dbReference type="PROSITE" id="PS50110">
    <property type="entry name" value="RESPONSE_REGULATORY"/>
    <property type="match status" value="1"/>
</dbReference>
<evidence type="ECO:0000313" key="15">
    <source>
        <dbReference type="EMBL" id="RHC04734.1"/>
    </source>
</evidence>
<keyword evidence="6" id="KW-0805">Transcription regulation</keyword>
<comment type="subcellular location">
    <subcellularLocation>
        <location evidence="1">Cytoplasm</location>
    </subcellularLocation>
</comment>
<dbReference type="GeneID" id="92865271"/>
<evidence type="ECO:0000256" key="3">
    <source>
        <dbReference type="ARBA" id="ARBA00022490"/>
    </source>
</evidence>
<organism evidence="14 17">
    <name type="scientific">Dorea formicigenerans</name>
    <dbReference type="NCBI Taxonomy" id="39486"/>
    <lineage>
        <taxon>Bacteria</taxon>
        <taxon>Bacillati</taxon>
        <taxon>Bacillota</taxon>
        <taxon>Clostridia</taxon>
        <taxon>Lachnospirales</taxon>
        <taxon>Lachnospiraceae</taxon>
        <taxon>Dorea</taxon>
    </lineage>
</organism>
<keyword evidence="7 14" id="KW-0238">DNA-binding</keyword>
<dbReference type="CDD" id="cd17536">
    <property type="entry name" value="REC_YesN-like"/>
    <property type="match status" value="1"/>
</dbReference>
<dbReference type="InterPro" id="IPR009057">
    <property type="entry name" value="Homeodomain-like_sf"/>
</dbReference>
<dbReference type="Gene3D" id="1.10.10.60">
    <property type="entry name" value="Homeodomain-like"/>
    <property type="match status" value="2"/>
</dbReference>
<dbReference type="InterPro" id="IPR020449">
    <property type="entry name" value="Tscrpt_reg_AraC-type_HTH"/>
</dbReference>
<evidence type="ECO:0000313" key="16">
    <source>
        <dbReference type="Proteomes" id="UP000284742"/>
    </source>
</evidence>
<feature type="modified residue" description="4-aspartylphosphate" evidence="10">
    <location>
        <position position="57"/>
    </location>
</feature>
<dbReference type="InterPro" id="IPR041522">
    <property type="entry name" value="CdaR_GGDEF"/>
</dbReference>
<dbReference type="Gene3D" id="3.40.50.2300">
    <property type="match status" value="1"/>
</dbReference>
<evidence type="ECO:0000256" key="4">
    <source>
        <dbReference type="ARBA" id="ARBA00022553"/>
    </source>
</evidence>
<dbReference type="AlphaFoldDB" id="A0A414AQB7"/>
<dbReference type="Pfam" id="PF12833">
    <property type="entry name" value="HTH_18"/>
    <property type="match status" value="1"/>
</dbReference>
<dbReference type="PANTHER" id="PTHR42713">
    <property type="entry name" value="HISTIDINE KINASE-RELATED"/>
    <property type="match status" value="1"/>
</dbReference>
<dbReference type="InterPro" id="IPR018060">
    <property type="entry name" value="HTH_AraC"/>
</dbReference>
<evidence type="ECO:0000256" key="9">
    <source>
        <dbReference type="ARBA" id="ARBA00024867"/>
    </source>
</evidence>
<dbReference type="EMBL" id="QSHK01000010">
    <property type="protein sequence ID" value="RHC04734.1"/>
    <property type="molecule type" value="Genomic_DNA"/>
</dbReference>
<proteinExistence type="predicted"/>
<dbReference type="PANTHER" id="PTHR42713:SF3">
    <property type="entry name" value="TRANSCRIPTIONAL REGULATORY PROTEIN HPTR"/>
    <property type="match status" value="1"/>
</dbReference>
<evidence type="ECO:0000259" key="12">
    <source>
        <dbReference type="PROSITE" id="PS01124"/>
    </source>
</evidence>
<name>A0A414AQB7_9FIRM</name>
<dbReference type="PROSITE" id="PS01124">
    <property type="entry name" value="HTH_ARAC_FAMILY_2"/>
    <property type="match status" value="1"/>
</dbReference>
<dbReference type="GO" id="GO:0000160">
    <property type="term" value="P:phosphorelay signal transduction system"/>
    <property type="evidence" value="ECO:0007669"/>
    <property type="project" value="UniProtKB-KW"/>
</dbReference>
<evidence type="ECO:0000256" key="8">
    <source>
        <dbReference type="ARBA" id="ARBA00023163"/>
    </source>
</evidence>
<keyword evidence="11" id="KW-0175">Coiled coil</keyword>
<keyword evidence="4 10" id="KW-0597">Phosphoprotein</keyword>
<accession>A0A414AQB7</accession>
<feature type="domain" description="Response regulatory" evidence="13">
    <location>
        <begin position="5"/>
        <end position="122"/>
    </location>
</feature>